<dbReference type="RefSeq" id="WP_121824875.1">
    <property type="nucleotide sequence ID" value="NZ_CP085193.1"/>
</dbReference>
<dbReference type="EMBL" id="QYCY01000001">
    <property type="protein sequence ID" value="RLV82201.1"/>
    <property type="molecule type" value="Genomic_DNA"/>
</dbReference>
<organism evidence="3 4">
    <name type="scientific">Streptomyces rapamycinicus (strain ATCC 29253 / DSM 41530 / NRRL 5491 / AYB-994)</name>
    <name type="common">Streptomyces hygroscopicus (strain ATCC 29253)</name>
    <dbReference type="NCBI Taxonomy" id="1343740"/>
    <lineage>
        <taxon>Bacteria</taxon>
        <taxon>Bacillati</taxon>
        <taxon>Actinomycetota</taxon>
        <taxon>Actinomycetes</taxon>
        <taxon>Kitasatosporales</taxon>
        <taxon>Streptomycetaceae</taxon>
        <taxon>Streptomyces</taxon>
        <taxon>Streptomyces violaceusniger group</taxon>
    </lineage>
</organism>
<dbReference type="Gene3D" id="1.10.10.2840">
    <property type="entry name" value="PucR C-terminal helix-turn-helix domain"/>
    <property type="match status" value="1"/>
</dbReference>
<name>A0A3L8RQZ6_STRRN</name>
<evidence type="ECO:0000313" key="4">
    <source>
        <dbReference type="Proteomes" id="UP000281594"/>
    </source>
</evidence>
<feature type="domain" description="PucR C-terminal helix-turn-helix" evidence="2">
    <location>
        <begin position="364"/>
        <end position="422"/>
    </location>
</feature>
<feature type="region of interest" description="Disordered" evidence="1">
    <location>
        <begin position="267"/>
        <end position="291"/>
    </location>
</feature>
<accession>A0A3L8RQZ6</accession>
<protein>
    <submittedName>
        <fullName evidence="3">PucR family transcriptional regulator</fullName>
    </submittedName>
</protein>
<proteinExistence type="predicted"/>
<reference evidence="3 4" key="1">
    <citation type="journal article" date="2018" name="J. Biol. Chem.">
        <title>Discovery of the actinoplanic acid pathway in Streptomyces rapamycinicus reveals a genetically conserved synergism with rapamycin.</title>
        <authorList>
            <person name="Mrak P."/>
            <person name="Krastel P."/>
            <person name="Pivk Lukancic P."/>
            <person name="Tao J."/>
            <person name="Pistorius D."/>
            <person name="Moore C.M."/>
        </authorList>
    </citation>
    <scope>NUCLEOTIDE SEQUENCE [LARGE SCALE GENOMIC DNA]</scope>
    <source>
        <strain evidence="3 4">NRRL 5491</strain>
    </source>
</reference>
<dbReference type="PANTHER" id="PTHR33744:SF17">
    <property type="entry name" value="CONSERVED PROTEIN"/>
    <property type="match status" value="1"/>
</dbReference>
<dbReference type="AlphaFoldDB" id="A0A3L8RQZ6"/>
<evidence type="ECO:0000256" key="1">
    <source>
        <dbReference type="SAM" id="MobiDB-lite"/>
    </source>
</evidence>
<evidence type="ECO:0000313" key="3">
    <source>
        <dbReference type="EMBL" id="RLV82201.1"/>
    </source>
</evidence>
<gene>
    <name evidence="3" type="ORF">D3C57_127490</name>
</gene>
<evidence type="ECO:0000259" key="2">
    <source>
        <dbReference type="Pfam" id="PF13556"/>
    </source>
</evidence>
<comment type="caution">
    <text evidence="3">The sequence shown here is derived from an EMBL/GenBank/DDBJ whole genome shotgun (WGS) entry which is preliminary data.</text>
</comment>
<sequence>MRDDYQQLVDEITAVLRAPATLENRDFALIAFGAQESDDAEEPALDPVRTRSILQRRSTAAVRAWFEAFGIARAQAPLRIPPDPAAGVFMGRICLPVRHRGVVHGYVWLLDDGHLADLELGGPAGGRDPRLVRAMETADRIGALLAAEARAGEELGELLRDALTGPPAGRDAARSGLRTALRGASDGPLALVAVVPWTPGTGEDADHPGLPHLPGIVAACALPGDAAAGAPGSAGSPGAPGAPGAGPAALATLVRLRAASALDPARATAEQLLRSPRATAGGRGPGRSTLRAAAGVSAPRRGLEDLPAAWQEALAAARAAHADTHLGPVAEWSAIGPYRLLAALPALPPDAAVRPLLEPAHAELARTAETFLDCAGQAGRTAQRLGIHRQTLYYRLSRVRQLTGLDLDAGEDRLLLHMTLKAARLGPPGR</sequence>
<dbReference type="PANTHER" id="PTHR33744">
    <property type="entry name" value="CARBOHYDRATE DIACID REGULATOR"/>
    <property type="match status" value="1"/>
</dbReference>
<dbReference type="InterPro" id="IPR025736">
    <property type="entry name" value="PucR_C-HTH_dom"/>
</dbReference>
<dbReference type="InterPro" id="IPR051448">
    <property type="entry name" value="CdaR-like_regulators"/>
</dbReference>
<dbReference type="Pfam" id="PF13556">
    <property type="entry name" value="HTH_30"/>
    <property type="match status" value="1"/>
</dbReference>
<dbReference type="Proteomes" id="UP000281594">
    <property type="component" value="Unassembled WGS sequence"/>
</dbReference>
<dbReference type="InterPro" id="IPR042070">
    <property type="entry name" value="PucR_C-HTH_sf"/>
</dbReference>